<feature type="region of interest" description="Disordered" evidence="1">
    <location>
        <begin position="46"/>
        <end position="78"/>
    </location>
</feature>
<dbReference type="Proteomes" id="UP000324222">
    <property type="component" value="Unassembled WGS sequence"/>
</dbReference>
<evidence type="ECO:0000313" key="3">
    <source>
        <dbReference type="Proteomes" id="UP000324222"/>
    </source>
</evidence>
<name>A0A5B7HSV8_PORTR</name>
<reference evidence="2 3" key="1">
    <citation type="submission" date="2019-05" db="EMBL/GenBank/DDBJ databases">
        <title>Another draft genome of Portunus trituberculatus and its Hox gene families provides insights of decapod evolution.</title>
        <authorList>
            <person name="Jeong J.-H."/>
            <person name="Song I."/>
            <person name="Kim S."/>
            <person name="Choi T."/>
            <person name="Kim D."/>
            <person name="Ryu S."/>
            <person name="Kim W."/>
        </authorList>
    </citation>
    <scope>NUCLEOTIDE SEQUENCE [LARGE SCALE GENOMIC DNA]</scope>
    <source>
        <tissue evidence="2">Muscle</tissue>
    </source>
</reference>
<comment type="caution">
    <text evidence="2">The sequence shown here is derived from an EMBL/GenBank/DDBJ whole genome shotgun (WGS) entry which is preliminary data.</text>
</comment>
<sequence>MTTEAGAELVVEVVEVVVEIQGCTVTASQHSLHSSPARGLIIPNTRSRTVATTTTTSRTTRTPHTARRTPHATAATAH</sequence>
<organism evidence="2 3">
    <name type="scientific">Portunus trituberculatus</name>
    <name type="common">Swimming crab</name>
    <name type="synonym">Neptunus trituberculatus</name>
    <dbReference type="NCBI Taxonomy" id="210409"/>
    <lineage>
        <taxon>Eukaryota</taxon>
        <taxon>Metazoa</taxon>
        <taxon>Ecdysozoa</taxon>
        <taxon>Arthropoda</taxon>
        <taxon>Crustacea</taxon>
        <taxon>Multicrustacea</taxon>
        <taxon>Malacostraca</taxon>
        <taxon>Eumalacostraca</taxon>
        <taxon>Eucarida</taxon>
        <taxon>Decapoda</taxon>
        <taxon>Pleocyemata</taxon>
        <taxon>Brachyura</taxon>
        <taxon>Eubrachyura</taxon>
        <taxon>Portunoidea</taxon>
        <taxon>Portunidae</taxon>
        <taxon>Portuninae</taxon>
        <taxon>Portunus</taxon>
    </lineage>
</organism>
<keyword evidence="3" id="KW-1185">Reference proteome</keyword>
<evidence type="ECO:0000313" key="2">
    <source>
        <dbReference type="EMBL" id="MPC72337.1"/>
    </source>
</evidence>
<dbReference type="EMBL" id="VSRR010034552">
    <property type="protein sequence ID" value="MPC72337.1"/>
    <property type="molecule type" value="Genomic_DNA"/>
</dbReference>
<accession>A0A5B7HSV8</accession>
<gene>
    <name evidence="2" type="ORF">E2C01_066640</name>
</gene>
<feature type="compositionally biased region" description="Low complexity" evidence="1">
    <location>
        <begin position="46"/>
        <end position="63"/>
    </location>
</feature>
<evidence type="ECO:0000256" key="1">
    <source>
        <dbReference type="SAM" id="MobiDB-lite"/>
    </source>
</evidence>
<proteinExistence type="predicted"/>
<dbReference type="AlphaFoldDB" id="A0A5B7HSV8"/>
<protein>
    <submittedName>
        <fullName evidence="2">Uncharacterized protein</fullName>
    </submittedName>
</protein>